<dbReference type="Proteomes" id="UP000199050">
    <property type="component" value="Unassembled WGS sequence"/>
</dbReference>
<dbReference type="Pfam" id="PF00583">
    <property type="entry name" value="Acetyltransf_1"/>
    <property type="match status" value="1"/>
</dbReference>
<dbReference type="OrthoDB" id="9786032at2"/>
<protein>
    <submittedName>
        <fullName evidence="2">Acetyltransferase (GNAT) domain-containing protein</fullName>
    </submittedName>
</protein>
<proteinExistence type="predicted"/>
<organism evidence="2 3">
    <name type="scientific">Paenibacillus typhae</name>
    <dbReference type="NCBI Taxonomy" id="1174501"/>
    <lineage>
        <taxon>Bacteria</taxon>
        <taxon>Bacillati</taxon>
        <taxon>Bacillota</taxon>
        <taxon>Bacilli</taxon>
        <taxon>Bacillales</taxon>
        <taxon>Paenibacillaceae</taxon>
        <taxon>Paenibacillus</taxon>
    </lineage>
</organism>
<sequence>MNEITFEPVIELALDEFKKRLQTAFSLAIIAMNEKASDEPIPSDQDIERNYYNKEAETYNVYKSGQRVGGIIVSINHLSNHNHLDFFFIDPEHHSKGIGFEVWRAIEEKYPETEIWQTGTPYFEKRNIHFYVNKCGFQINAFFCEHHPDPHGQQEDLSDNSDGFDDGFFNFIKIMKNKTHKAD</sequence>
<evidence type="ECO:0000313" key="3">
    <source>
        <dbReference type="Proteomes" id="UP000199050"/>
    </source>
</evidence>
<dbReference type="InterPro" id="IPR016181">
    <property type="entry name" value="Acyl_CoA_acyltransferase"/>
</dbReference>
<dbReference type="GO" id="GO:0016747">
    <property type="term" value="F:acyltransferase activity, transferring groups other than amino-acyl groups"/>
    <property type="evidence" value="ECO:0007669"/>
    <property type="project" value="InterPro"/>
</dbReference>
<name>A0A1G8Y0G2_9BACL</name>
<keyword evidence="3" id="KW-1185">Reference proteome</keyword>
<dbReference type="InterPro" id="IPR000182">
    <property type="entry name" value="GNAT_dom"/>
</dbReference>
<accession>A0A1G8Y0G2</accession>
<gene>
    <name evidence="2" type="ORF">SAMN05216192_1285</name>
</gene>
<feature type="domain" description="N-acetyltransferase" evidence="1">
    <location>
        <begin position="4"/>
        <end position="160"/>
    </location>
</feature>
<evidence type="ECO:0000313" key="2">
    <source>
        <dbReference type="EMBL" id="SDJ96251.1"/>
    </source>
</evidence>
<dbReference type="CDD" id="cd04301">
    <property type="entry name" value="NAT_SF"/>
    <property type="match status" value="1"/>
</dbReference>
<dbReference type="SUPFAM" id="SSF55729">
    <property type="entry name" value="Acyl-CoA N-acyltransferases (Nat)"/>
    <property type="match status" value="1"/>
</dbReference>
<dbReference type="EMBL" id="FNDX01000028">
    <property type="protein sequence ID" value="SDJ96251.1"/>
    <property type="molecule type" value="Genomic_DNA"/>
</dbReference>
<reference evidence="3" key="1">
    <citation type="submission" date="2016-10" db="EMBL/GenBank/DDBJ databases">
        <authorList>
            <person name="Varghese N."/>
            <person name="Submissions S."/>
        </authorList>
    </citation>
    <scope>NUCLEOTIDE SEQUENCE [LARGE SCALE GENOMIC DNA]</scope>
    <source>
        <strain evidence="3">CGMCC 1.11012</strain>
    </source>
</reference>
<dbReference type="STRING" id="1174501.SAMN05216192_1285"/>
<evidence type="ECO:0000259" key="1">
    <source>
        <dbReference type="PROSITE" id="PS51186"/>
    </source>
</evidence>
<dbReference type="RefSeq" id="WP_090716791.1">
    <property type="nucleotide sequence ID" value="NZ_CBCSKY010000075.1"/>
</dbReference>
<dbReference type="PROSITE" id="PS51186">
    <property type="entry name" value="GNAT"/>
    <property type="match status" value="1"/>
</dbReference>
<dbReference type="Gene3D" id="3.40.630.30">
    <property type="match status" value="1"/>
</dbReference>
<keyword evidence="2" id="KW-0808">Transferase</keyword>
<dbReference type="AlphaFoldDB" id="A0A1G8Y0G2"/>